<evidence type="ECO:0000313" key="1">
    <source>
        <dbReference type="EMBL" id="GBO23127.1"/>
    </source>
</evidence>
<dbReference type="AlphaFoldDB" id="A0A4Y2VHA4"/>
<protein>
    <submittedName>
        <fullName evidence="1">Uncharacterized protein</fullName>
    </submittedName>
</protein>
<proteinExistence type="predicted"/>
<name>A0A4Y2VHA4_ARAVE</name>
<dbReference type="EMBL" id="BGPR01046163">
    <property type="protein sequence ID" value="GBO23127.1"/>
    <property type="molecule type" value="Genomic_DNA"/>
</dbReference>
<reference evidence="1 2" key="1">
    <citation type="journal article" date="2019" name="Sci. Rep.">
        <title>Orb-weaving spider Araneus ventricosus genome elucidates the spidroin gene catalogue.</title>
        <authorList>
            <person name="Kono N."/>
            <person name="Nakamura H."/>
            <person name="Ohtoshi R."/>
            <person name="Moran D.A.P."/>
            <person name="Shinohara A."/>
            <person name="Yoshida Y."/>
            <person name="Fujiwara M."/>
            <person name="Mori M."/>
            <person name="Tomita M."/>
            <person name="Arakawa K."/>
        </authorList>
    </citation>
    <scope>NUCLEOTIDE SEQUENCE [LARGE SCALE GENOMIC DNA]</scope>
</reference>
<gene>
    <name evidence="1" type="ORF">AVEN_226996_1</name>
</gene>
<organism evidence="1 2">
    <name type="scientific">Araneus ventricosus</name>
    <name type="common">Orbweaver spider</name>
    <name type="synonym">Epeira ventricosa</name>
    <dbReference type="NCBI Taxonomy" id="182803"/>
    <lineage>
        <taxon>Eukaryota</taxon>
        <taxon>Metazoa</taxon>
        <taxon>Ecdysozoa</taxon>
        <taxon>Arthropoda</taxon>
        <taxon>Chelicerata</taxon>
        <taxon>Arachnida</taxon>
        <taxon>Araneae</taxon>
        <taxon>Araneomorphae</taxon>
        <taxon>Entelegynae</taxon>
        <taxon>Araneoidea</taxon>
        <taxon>Araneidae</taxon>
        <taxon>Araneus</taxon>
    </lineage>
</organism>
<evidence type="ECO:0000313" key="2">
    <source>
        <dbReference type="Proteomes" id="UP000499080"/>
    </source>
</evidence>
<sequence>MFVLGLGLKHNRDFFVEIGWENIPSRFRIEKWSDIHENNGVLLRVWVTPESEARNSPYQKVWVSRPLHVVIRLVATSESTSWRPS</sequence>
<keyword evidence="2" id="KW-1185">Reference proteome</keyword>
<dbReference type="Proteomes" id="UP000499080">
    <property type="component" value="Unassembled WGS sequence"/>
</dbReference>
<comment type="caution">
    <text evidence="1">The sequence shown here is derived from an EMBL/GenBank/DDBJ whole genome shotgun (WGS) entry which is preliminary data.</text>
</comment>
<accession>A0A4Y2VHA4</accession>